<evidence type="ECO:0000313" key="4">
    <source>
        <dbReference type="Proteomes" id="UP001057455"/>
    </source>
</evidence>
<reference evidence="3" key="1">
    <citation type="submission" date="2019-12" db="EMBL/GenBank/DDBJ databases">
        <title>Genome sequence of Babesia ovis.</title>
        <authorList>
            <person name="Yamagishi J."/>
            <person name="Sevinc F."/>
            <person name="Xuan X."/>
        </authorList>
    </citation>
    <scope>NUCLEOTIDE SEQUENCE</scope>
    <source>
        <strain evidence="3">Selcuk</strain>
    </source>
</reference>
<dbReference type="Proteomes" id="UP001057455">
    <property type="component" value="Unassembled WGS sequence"/>
</dbReference>
<name>A0A9W5T9X4_BABOV</name>
<dbReference type="OrthoDB" id="5132116at2759"/>
<accession>A0A9W5T9X4</accession>
<dbReference type="InterPro" id="IPR004000">
    <property type="entry name" value="Actin"/>
</dbReference>
<dbReference type="AlphaFoldDB" id="A0A9W5T9X4"/>
<dbReference type="SUPFAM" id="SSF53067">
    <property type="entry name" value="Actin-like ATPase domain"/>
    <property type="match status" value="2"/>
</dbReference>
<dbReference type="SMART" id="SM00268">
    <property type="entry name" value="ACTIN"/>
    <property type="match status" value="1"/>
</dbReference>
<proteinExistence type="inferred from homology"/>
<evidence type="ECO:0000313" key="3">
    <source>
        <dbReference type="EMBL" id="GFE53585.1"/>
    </source>
</evidence>
<dbReference type="EMBL" id="BLIY01000007">
    <property type="protein sequence ID" value="GFE53585.1"/>
    <property type="molecule type" value="Genomic_DNA"/>
</dbReference>
<keyword evidence="4" id="KW-1185">Reference proteome</keyword>
<dbReference type="PANTHER" id="PTHR11937">
    <property type="entry name" value="ACTIN"/>
    <property type="match status" value="1"/>
</dbReference>
<dbReference type="Gene3D" id="3.90.640.10">
    <property type="entry name" value="Actin, Chain A, domain 4"/>
    <property type="match status" value="1"/>
</dbReference>
<comment type="catalytic activity">
    <reaction evidence="1">
        <text>ATP + H2O = ADP + phosphate + H(+)</text>
        <dbReference type="Rhea" id="RHEA:13065"/>
        <dbReference type="ChEBI" id="CHEBI:15377"/>
        <dbReference type="ChEBI" id="CHEBI:15378"/>
        <dbReference type="ChEBI" id="CHEBI:30616"/>
        <dbReference type="ChEBI" id="CHEBI:43474"/>
        <dbReference type="ChEBI" id="CHEBI:456216"/>
    </reaction>
</comment>
<gene>
    <name evidence="3" type="ORF">BaOVIS_009890</name>
</gene>
<protein>
    <submittedName>
        <fullName evidence="3">Actin, putative</fullName>
    </submittedName>
</protein>
<sequence length="463" mass="50332">MAVRPFVVDFGTVNVKIGRVGEKIPSFVAPPLFGQPSLQNGQSDICDFSGGSPNSWLDYAVFPLNPKEKHDNTIPIAALTYENGAFKLNHDMADKLLESATSSKGVDDLMEGGTVIATEPSLHTPEFRKVLAEVLVEGQRVNKFYMCKRAALTCYASARGSGIVVDVGGSCSSVSVVSEGYVIQEAIKEEPMGGSLLDRIFLAYLNENGINIRPSFEYLKAAKTEENLKNKGQKAQNEVRAVGLRNLPYVRKEYYEYAQLYATSRVKETCCIVGEKLNVDVETTNSCFALPDGTFLDANVGTALSGIFCRCLFNDTSYLQDPKGFKVLESLNIVPGQATGDEVTLGQHLKKLSGLDALLTDSYTAASQMDPTICIPDAMSTVILSGGTTRHAAVLPLLEKRFASNNPDVEKPLFMAVGGEEQQYSSFIGASILGSLGMFESLCITREECQEHGLEHILQRKCP</sequence>
<evidence type="ECO:0000256" key="1">
    <source>
        <dbReference type="ARBA" id="ARBA00049360"/>
    </source>
</evidence>
<dbReference type="Gene3D" id="3.30.420.40">
    <property type="match status" value="4"/>
</dbReference>
<comment type="caution">
    <text evidence="3">The sequence shown here is derived from an EMBL/GenBank/DDBJ whole genome shotgun (WGS) entry which is preliminary data.</text>
</comment>
<evidence type="ECO:0000256" key="2">
    <source>
        <dbReference type="RuleBase" id="RU000487"/>
    </source>
</evidence>
<dbReference type="InterPro" id="IPR043129">
    <property type="entry name" value="ATPase_NBD"/>
</dbReference>
<dbReference type="Pfam" id="PF00022">
    <property type="entry name" value="Actin"/>
    <property type="match status" value="1"/>
</dbReference>
<organism evidence="3 4">
    <name type="scientific">Babesia ovis</name>
    <dbReference type="NCBI Taxonomy" id="5869"/>
    <lineage>
        <taxon>Eukaryota</taxon>
        <taxon>Sar</taxon>
        <taxon>Alveolata</taxon>
        <taxon>Apicomplexa</taxon>
        <taxon>Aconoidasida</taxon>
        <taxon>Piroplasmida</taxon>
        <taxon>Babesiidae</taxon>
        <taxon>Babesia</taxon>
    </lineage>
</organism>
<comment type="similarity">
    <text evidence="2">Belongs to the actin family.</text>
</comment>